<accession>A0A1T5NLR6</accession>
<reference evidence="2 3" key="1">
    <citation type="submission" date="2017-02" db="EMBL/GenBank/DDBJ databases">
        <authorList>
            <person name="Peterson S.W."/>
        </authorList>
    </citation>
    <scope>NUCLEOTIDE SEQUENCE [LARGE SCALE GENOMIC DNA]</scope>
    <source>
        <strain evidence="2 3">DSM 18108</strain>
    </source>
</reference>
<evidence type="ECO:0000313" key="2">
    <source>
        <dbReference type="EMBL" id="SKD01570.1"/>
    </source>
</evidence>
<dbReference type="RefSeq" id="WP_079469415.1">
    <property type="nucleotide sequence ID" value="NZ_FUZZ01000001.1"/>
</dbReference>
<keyword evidence="1" id="KW-0732">Signal</keyword>
<dbReference type="Proteomes" id="UP000190166">
    <property type="component" value="Unassembled WGS sequence"/>
</dbReference>
<dbReference type="AlphaFoldDB" id="A0A1T5NLR6"/>
<name>A0A1T5NLR6_9BACT</name>
<evidence type="ECO:0000256" key="1">
    <source>
        <dbReference type="SAM" id="SignalP"/>
    </source>
</evidence>
<feature type="signal peptide" evidence="1">
    <location>
        <begin position="1"/>
        <end position="21"/>
    </location>
</feature>
<keyword evidence="3" id="KW-1185">Reference proteome</keyword>
<proteinExistence type="predicted"/>
<dbReference type="EMBL" id="FUZZ01000001">
    <property type="protein sequence ID" value="SKD01570.1"/>
    <property type="molecule type" value="Genomic_DNA"/>
</dbReference>
<organism evidence="2 3">
    <name type="scientific">Chitinophaga ginsengisegetis</name>
    <dbReference type="NCBI Taxonomy" id="393003"/>
    <lineage>
        <taxon>Bacteria</taxon>
        <taxon>Pseudomonadati</taxon>
        <taxon>Bacteroidota</taxon>
        <taxon>Chitinophagia</taxon>
        <taxon>Chitinophagales</taxon>
        <taxon>Chitinophagaceae</taxon>
        <taxon>Chitinophaga</taxon>
    </lineage>
</organism>
<sequence length="133" mass="14882">MKKLFTVGLLMALAYCYTAFAAPSPANTEFQAPTMNIEGTASSIVSKLDKSLILTEAQKPKLLNIVTNYLRQKVNIQPLQQSNLKAYTTKMNSMQNGLHAKLKPLLTLTQYTEFLGLKPKSFDDTNVLSQLYY</sequence>
<evidence type="ECO:0008006" key="4">
    <source>
        <dbReference type="Google" id="ProtNLM"/>
    </source>
</evidence>
<protein>
    <recommendedName>
        <fullName evidence="4">DUF3347 domain-containing protein</fullName>
    </recommendedName>
</protein>
<evidence type="ECO:0000313" key="3">
    <source>
        <dbReference type="Proteomes" id="UP000190166"/>
    </source>
</evidence>
<feature type="chain" id="PRO_5013069607" description="DUF3347 domain-containing protein" evidence="1">
    <location>
        <begin position="22"/>
        <end position="133"/>
    </location>
</feature>
<gene>
    <name evidence="2" type="ORF">SAMN05660461_2220</name>
</gene>